<dbReference type="AlphaFoldDB" id="A0A699V656"/>
<proteinExistence type="predicted"/>
<gene>
    <name evidence="1" type="ORF">Tci_901247</name>
</gene>
<evidence type="ECO:0000313" key="1">
    <source>
        <dbReference type="EMBL" id="GFD29278.1"/>
    </source>
</evidence>
<name>A0A699V656_TANCI</name>
<accession>A0A699V656</accession>
<feature type="non-terminal residue" evidence="1">
    <location>
        <position position="108"/>
    </location>
</feature>
<feature type="non-terminal residue" evidence="1">
    <location>
        <position position="1"/>
    </location>
</feature>
<comment type="caution">
    <text evidence="1">The sequence shown here is derived from an EMBL/GenBank/DDBJ whole genome shotgun (WGS) entry which is preliminary data.</text>
</comment>
<sequence>KQKLEEQQEAKEIKRNLEIVPDDEDDVFVNVSPLSSKPPTIVMFEHSVEDSVWKLQKGPRGLARVKNWKLFDSCRVHYVTLDTIQLYLLAEKMYPLTNYTLHQMFNEV</sequence>
<protein>
    <submittedName>
        <fullName evidence="1">Uncharacterized protein</fullName>
    </submittedName>
</protein>
<dbReference type="EMBL" id="BKCJ011393187">
    <property type="protein sequence ID" value="GFD29278.1"/>
    <property type="molecule type" value="Genomic_DNA"/>
</dbReference>
<organism evidence="1">
    <name type="scientific">Tanacetum cinerariifolium</name>
    <name type="common">Dalmatian daisy</name>
    <name type="synonym">Chrysanthemum cinerariifolium</name>
    <dbReference type="NCBI Taxonomy" id="118510"/>
    <lineage>
        <taxon>Eukaryota</taxon>
        <taxon>Viridiplantae</taxon>
        <taxon>Streptophyta</taxon>
        <taxon>Embryophyta</taxon>
        <taxon>Tracheophyta</taxon>
        <taxon>Spermatophyta</taxon>
        <taxon>Magnoliopsida</taxon>
        <taxon>eudicotyledons</taxon>
        <taxon>Gunneridae</taxon>
        <taxon>Pentapetalae</taxon>
        <taxon>asterids</taxon>
        <taxon>campanulids</taxon>
        <taxon>Asterales</taxon>
        <taxon>Asteraceae</taxon>
        <taxon>Asteroideae</taxon>
        <taxon>Anthemideae</taxon>
        <taxon>Anthemidinae</taxon>
        <taxon>Tanacetum</taxon>
    </lineage>
</organism>
<reference evidence="1" key="1">
    <citation type="journal article" date="2019" name="Sci. Rep.">
        <title>Draft genome of Tanacetum cinerariifolium, the natural source of mosquito coil.</title>
        <authorList>
            <person name="Yamashiro T."/>
            <person name="Shiraishi A."/>
            <person name="Satake H."/>
            <person name="Nakayama K."/>
        </authorList>
    </citation>
    <scope>NUCLEOTIDE SEQUENCE</scope>
</reference>